<reference evidence="1" key="2">
    <citation type="journal article" date="2015" name="Data Brief">
        <title>Shoot transcriptome of the giant reed, Arundo donax.</title>
        <authorList>
            <person name="Barrero R.A."/>
            <person name="Guerrero F.D."/>
            <person name="Moolhuijzen P."/>
            <person name="Goolsby J.A."/>
            <person name="Tidwell J."/>
            <person name="Bellgard S.E."/>
            <person name="Bellgard M.I."/>
        </authorList>
    </citation>
    <scope>NUCLEOTIDE SEQUENCE</scope>
    <source>
        <tissue evidence="1">Shoot tissue taken approximately 20 cm above the soil surface</tissue>
    </source>
</reference>
<name>A0A0A9G0K9_ARUDO</name>
<sequence length="29" mass="3560">MCLKNHQVWNINFDAPDVRQKLLNYAELW</sequence>
<proteinExistence type="predicted"/>
<dbReference type="EMBL" id="GBRH01179839">
    <property type="protein sequence ID" value="JAE18057.1"/>
    <property type="molecule type" value="Transcribed_RNA"/>
</dbReference>
<accession>A0A0A9G0K9</accession>
<protein>
    <submittedName>
        <fullName evidence="1">Uncharacterized protein</fullName>
    </submittedName>
</protein>
<dbReference type="AlphaFoldDB" id="A0A0A9G0K9"/>
<reference evidence="1" key="1">
    <citation type="submission" date="2014-09" db="EMBL/GenBank/DDBJ databases">
        <authorList>
            <person name="Magalhaes I.L.F."/>
            <person name="Oliveira U."/>
            <person name="Santos F.R."/>
            <person name="Vidigal T.H.D.A."/>
            <person name="Brescovit A.D."/>
            <person name="Santos A.J."/>
        </authorList>
    </citation>
    <scope>NUCLEOTIDE SEQUENCE</scope>
    <source>
        <tissue evidence="1">Shoot tissue taken approximately 20 cm above the soil surface</tissue>
    </source>
</reference>
<evidence type="ECO:0000313" key="1">
    <source>
        <dbReference type="EMBL" id="JAE18057.1"/>
    </source>
</evidence>
<organism evidence="1">
    <name type="scientific">Arundo donax</name>
    <name type="common">Giant reed</name>
    <name type="synonym">Donax arundinaceus</name>
    <dbReference type="NCBI Taxonomy" id="35708"/>
    <lineage>
        <taxon>Eukaryota</taxon>
        <taxon>Viridiplantae</taxon>
        <taxon>Streptophyta</taxon>
        <taxon>Embryophyta</taxon>
        <taxon>Tracheophyta</taxon>
        <taxon>Spermatophyta</taxon>
        <taxon>Magnoliopsida</taxon>
        <taxon>Liliopsida</taxon>
        <taxon>Poales</taxon>
        <taxon>Poaceae</taxon>
        <taxon>PACMAD clade</taxon>
        <taxon>Arundinoideae</taxon>
        <taxon>Arundineae</taxon>
        <taxon>Arundo</taxon>
    </lineage>
</organism>